<organism evidence="3 4">
    <name type="scientific">Zunongwangia endophytica</name>
    <dbReference type="NCBI Taxonomy" id="1808945"/>
    <lineage>
        <taxon>Bacteria</taxon>
        <taxon>Pseudomonadati</taxon>
        <taxon>Bacteroidota</taxon>
        <taxon>Flavobacteriia</taxon>
        <taxon>Flavobacteriales</taxon>
        <taxon>Flavobacteriaceae</taxon>
        <taxon>Zunongwangia</taxon>
    </lineage>
</organism>
<keyword evidence="1" id="KW-0812">Transmembrane</keyword>
<gene>
    <name evidence="2" type="ORF">ACFOS1_11320</name>
    <name evidence="3" type="ORF">ACFOS1_15645</name>
</gene>
<reference evidence="3" key="1">
    <citation type="journal article" date="2014" name="Int. J. Syst. Evol. Microbiol.">
        <title>Complete genome of a new Firmicutes species belonging to the dominant human colonic microbiota ('Ruminococcus bicirculans') reveals two chromosomes and a selective capacity to utilize plant glucans.</title>
        <authorList>
            <consortium name="NISC Comparative Sequencing Program"/>
            <person name="Wegmann U."/>
            <person name="Louis P."/>
            <person name="Goesmann A."/>
            <person name="Henrissat B."/>
            <person name="Duncan S.H."/>
            <person name="Flint H.J."/>
        </authorList>
    </citation>
    <scope>NUCLEOTIDE SEQUENCE</scope>
    <source>
        <strain evidence="3">CECT 9128</strain>
    </source>
</reference>
<reference evidence="3" key="3">
    <citation type="submission" date="2024-09" db="EMBL/GenBank/DDBJ databases">
        <authorList>
            <person name="Sun Q."/>
            <person name="Mori K."/>
        </authorList>
    </citation>
    <scope>NUCLEOTIDE SEQUENCE</scope>
    <source>
        <strain evidence="3">CECT 9128</strain>
    </source>
</reference>
<name>A0ABV8HDD9_9FLAO</name>
<keyword evidence="4" id="KW-1185">Reference proteome</keyword>
<evidence type="ECO:0000256" key="1">
    <source>
        <dbReference type="SAM" id="Phobius"/>
    </source>
</evidence>
<comment type="caution">
    <text evidence="3">The sequence shown here is derived from an EMBL/GenBank/DDBJ whole genome shotgun (WGS) entry which is preliminary data.</text>
</comment>
<keyword evidence="1" id="KW-0472">Membrane</keyword>
<accession>A0ABV8HDD9</accession>
<protein>
    <submittedName>
        <fullName evidence="3">Uncharacterized protein</fullName>
    </submittedName>
</protein>
<proteinExistence type="predicted"/>
<evidence type="ECO:0000313" key="4">
    <source>
        <dbReference type="Proteomes" id="UP001595793"/>
    </source>
</evidence>
<evidence type="ECO:0000313" key="2">
    <source>
        <dbReference type="EMBL" id="MFC4027997.1"/>
    </source>
</evidence>
<sequence>MDGLELLKKDWKKQEVNLPKVSYDELYKMIWKRSSSIVKWLFIISLCEFGLGIALSFFVMDDNYWKNMDKVDLREFTIATSVIHLVIWLYFVYKFYKNYQKISSTSSTKKLMQNILKTRKTVKHYIAYILISSALLFIVYAFLIIYHYVHETQIANNPIRNFETLDYFKFIGLIILLLSVVLGGTWLFYRLIYGILLKRLKKNYMQLKNLDSN</sequence>
<evidence type="ECO:0000313" key="3">
    <source>
        <dbReference type="EMBL" id="MFC4028854.1"/>
    </source>
</evidence>
<feature type="transmembrane region" description="Helical" evidence="1">
    <location>
        <begin position="168"/>
        <end position="192"/>
    </location>
</feature>
<feature type="transmembrane region" description="Helical" evidence="1">
    <location>
        <begin position="125"/>
        <end position="148"/>
    </location>
</feature>
<feature type="transmembrane region" description="Helical" evidence="1">
    <location>
        <begin position="78"/>
        <end position="96"/>
    </location>
</feature>
<feature type="transmembrane region" description="Helical" evidence="1">
    <location>
        <begin position="37"/>
        <end position="58"/>
    </location>
</feature>
<keyword evidence="1" id="KW-1133">Transmembrane helix</keyword>
<reference evidence="4" key="2">
    <citation type="journal article" date="2019" name="Int. J. Syst. Evol. Microbiol.">
        <title>The Global Catalogue of Microorganisms (GCM) 10K type strain sequencing project: providing services to taxonomists for standard genome sequencing and annotation.</title>
        <authorList>
            <consortium name="The Broad Institute Genomics Platform"/>
            <consortium name="The Broad Institute Genome Sequencing Center for Infectious Disease"/>
            <person name="Wu L."/>
            <person name="Ma J."/>
        </authorList>
    </citation>
    <scope>NUCLEOTIDE SEQUENCE [LARGE SCALE GENOMIC DNA]</scope>
    <source>
        <strain evidence="4">CECT 9128</strain>
    </source>
</reference>
<dbReference type="Proteomes" id="UP001595793">
    <property type="component" value="Unassembled WGS sequence"/>
</dbReference>
<dbReference type="RefSeq" id="WP_290231469.1">
    <property type="nucleotide sequence ID" value="NZ_JAUFPZ010000002.1"/>
</dbReference>
<dbReference type="EMBL" id="JBHSAS010000011">
    <property type="protein sequence ID" value="MFC4028854.1"/>
    <property type="molecule type" value="Genomic_DNA"/>
</dbReference>
<dbReference type="EMBL" id="JBHSAS010000006">
    <property type="protein sequence ID" value="MFC4027997.1"/>
    <property type="molecule type" value="Genomic_DNA"/>
</dbReference>